<dbReference type="Proteomes" id="UP000766570">
    <property type="component" value="Unassembled WGS sequence"/>
</dbReference>
<dbReference type="InterPro" id="IPR036514">
    <property type="entry name" value="SGNH_hydro_sf"/>
</dbReference>
<dbReference type="EMBL" id="JAGIOE010000001">
    <property type="protein sequence ID" value="MBP2374427.1"/>
    <property type="molecule type" value="Genomic_DNA"/>
</dbReference>
<keyword evidence="3" id="KW-1185">Reference proteome</keyword>
<name>A0ABS4WE12_9MICC</name>
<dbReference type="RefSeq" id="WP_209907450.1">
    <property type="nucleotide sequence ID" value="NZ_BAAAMI010000017.1"/>
</dbReference>
<proteinExistence type="predicted"/>
<dbReference type="CDD" id="cd00229">
    <property type="entry name" value="SGNH_hydrolase"/>
    <property type="match status" value="1"/>
</dbReference>
<gene>
    <name evidence="2" type="ORF">JOF46_002339</name>
</gene>
<dbReference type="InterPro" id="IPR013830">
    <property type="entry name" value="SGNH_hydro"/>
</dbReference>
<feature type="domain" description="SGNH hydrolase-type esterase" evidence="1">
    <location>
        <begin position="196"/>
        <end position="364"/>
    </location>
</feature>
<evidence type="ECO:0000259" key="1">
    <source>
        <dbReference type="Pfam" id="PF13472"/>
    </source>
</evidence>
<dbReference type="Pfam" id="PF13472">
    <property type="entry name" value="Lipase_GDSL_2"/>
    <property type="match status" value="1"/>
</dbReference>
<organism evidence="2 3">
    <name type="scientific">Paeniglutamicibacter psychrophenolicus</name>
    <dbReference type="NCBI Taxonomy" id="257454"/>
    <lineage>
        <taxon>Bacteria</taxon>
        <taxon>Bacillati</taxon>
        <taxon>Actinomycetota</taxon>
        <taxon>Actinomycetes</taxon>
        <taxon>Micrococcales</taxon>
        <taxon>Micrococcaceae</taxon>
        <taxon>Paeniglutamicibacter</taxon>
    </lineage>
</organism>
<dbReference type="Gene3D" id="3.40.50.1110">
    <property type="entry name" value="SGNH hydrolase"/>
    <property type="match status" value="1"/>
</dbReference>
<evidence type="ECO:0000313" key="2">
    <source>
        <dbReference type="EMBL" id="MBP2374427.1"/>
    </source>
</evidence>
<dbReference type="SUPFAM" id="SSF52266">
    <property type="entry name" value="SGNH hydrolase"/>
    <property type="match status" value="1"/>
</dbReference>
<evidence type="ECO:0000313" key="3">
    <source>
        <dbReference type="Proteomes" id="UP000766570"/>
    </source>
</evidence>
<comment type="caution">
    <text evidence="2">The sequence shown here is derived from an EMBL/GenBank/DDBJ whole genome shotgun (WGS) entry which is preliminary data.</text>
</comment>
<accession>A0ABS4WE12</accession>
<reference evidence="2 3" key="1">
    <citation type="submission" date="2021-03" db="EMBL/GenBank/DDBJ databases">
        <title>Sequencing the genomes of 1000 actinobacteria strains.</title>
        <authorList>
            <person name="Klenk H.-P."/>
        </authorList>
    </citation>
    <scope>NUCLEOTIDE SEQUENCE [LARGE SCALE GENOMIC DNA]</scope>
    <source>
        <strain evidence="2 3">DSM 15454</strain>
    </source>
</reference>
<sequence>MYANGLVWSEWRRTDHHSDPTQSQGLAPASPGSLAQSAISCTTGFSGSSATGQGFVRALHQVPVGTTRVRLCVRNWNPRYNMADDAAATITNVNIGRHNGGASQSSAWTLVSAAGSTGTDGFKSEWVNLPAGTAGTEALVAFGWSSAGTVQNNTGYGFTGASAANAITGTAAATNTLPFFIYLEVEVPASKPKVAVFGDSLSSGVSATRVLYDSWLDQYCRPRGYVPMHWSHSGDQFDAWLDPLGKKWAPYGKDIVLADAVFMAMGSNLIFAGTTPTLQACIDQTTACVALLRKHVSPNVFGCTVPPRTAVTGEPEIRRREYNAWMKKSPIFRDVFDMSAAVSLDDKTLNPAYDADGIHLFTAG</sequence>
<protein>
    <submittedName>
        <fullName evidence="2">Lysophospholipase L1-like esterase</fullName>
    </submittedName>
</protein>